<dbReference type="Gramene" id="TraesNOR3A03G01470020.1">
    <property type="protein sequence ID" value="TraesNOR3A03G01470020.1"/>
    <property type="gene ID" value="TraesNOR3A03G01470020"/>
</dbReference>
<reference evidence="2" key="1">
    <citation type="submission" date="2018-08" db="EMBL/GenBank/DDBJ databases">
        <authorList>
            <person name="Rossello M."/>
        </authorList>
    </citation>
    <scope>NUCLEOTIDE SEQUENCE [LARGE SCALE GENOMIC DNA]</scope>
    <source>
        <strain evidence="2">cv. Chinese Spring</strain>
    </source>
</reference>
<evidence type="ECO:0000313" key="3">
    <source>
        <dbReference type="Proteomes" id="UP000019116"/>
    </source>
</evidence>
<keyword evidence="3" id="KW-1185">Reference proteome</keyword>
<dbReference type="Gramene" id="TraesCS3A02G317200.1">
    <property type="protein sequence ID" value="TraesCS3A02G317200.1"/>
    <property type="gene ID" value="TraesCS3A02G317200"/>
</dbReference>
<accession>A0A3B6EJC1</accession>
<reference evidence="2" key="2">
    <citation type="submission" date="2018-10" db="UniProtKB">
        <authorList>
            <consortium name="EnsemblPlants"/>
        </authorList>
    </citation>
    <scope>IDENTIFICATION</scope>
</reference>
<dbReference type="EnsemblPlants" id="TraesCS3A02G317200.1">
    <property type="protein sequence ID" value="TraesCS3A02G317200.1"/>
    <property type="gene ID" value="TraesCS3A02G317200"/>
</dbReference>
<organism evidence="2">
    <name type="scientific">Triticum aestivum</name>
    <name type="common">Wheat</name>
    <dbReference type="NCBI Taxonomy" id="4565"/>
    <lineage>
        <taxon>Eukaryota</taxon>
        <taxon>Viridiplantae</taxon>
        <taxon>Streptophyta</taxon>
        <taxon>Embryophyta</taxon>
        <taxon>Tracheophyta</taxon>
        <taxon>Spermatophyta</taxon>
        <taxon>Magnoliopsida</taxon>
        <taxon>Liliopsida</taxon>
        <taxon>Poales</taxon>
        <taxon>Poaceae</taxon>
        <taxon>BOP clade</taxon>
        <taxon>Pooideae</taxon>
        <taxon>Triticodae</taxon>
        <taxon>Triticeae</taxon>
        <taxon>Triticinae</taxon>
        <taxon>Triticum</taxon>
    </lineage>
</organism>
<name>A0A3B6EJC1_WHEAT</name>
<proteinExistence type="predicted"/>
<sequence length="203" mass="22274">MADARGDAGAAARDVVELQGPVTTDEVKDVGGVHGDAGKLATAADVEKEVAGSASALPEQKVMASSSTVHPDAQPGEEQEEDDGWEKKRKLDLTGFKDPYDPGYSDDEEYEYVSGEDVDVDDDNFASFKAKEEEKIRAKGDDYYYKRKTNIWRCPYCTTKPKTKSGRFIHLLAHAEDVAIHIEDYKIRGQHAALAKVLAPLPN</sequence>
<feature type="compositionally biased region" description="Acidic residues" evidence="1">
    <location>
        <begin position="75"/>
        <end position="84"/>
    </location>
</feature>
<dbReference type="AlphaFoldDB" id="A0A3B6EJC1"/>
<dbReference type="Proteomes" id="UP000019116">
    <property type="component" value="Chromosome 3A"/>
</dbReference>
<evidence type="ECO:0000313" key="2">
    <source>
        <dbReference type="EnsemblPlants" id="TraesCS3A02G317200.1"/>
    </source>
</evidence>
<feature type="region of interest" description="Disordered" evidence="1">
    <location>
        <begin position="1"/>
        <end position="106"/>
    </location>
</feature>
<protein>
    <submittedName>
        <fullName evidence="2">Uncharacterized protein</fullName>
    </submittedName>
</protein>
<dbReference type="OMA" id="AIHIEDY"/>
<dbReference type="Gramene" id="TraesCS3A03G0772800.1">
    <property type="protein sequence ID" value="TraesCS3A03G0772800.1.CDS"/>
    <property type="gene ID" value="TraesCS3A03G0772800"/>
</dbReference>
<evidence type="ECO:0000256" key="1">
    <source>
        <dbReference type="SAM" id="MobiDB-lite"/>
    </source>
</evidence>
<dbReference type="OrthoDB" id="701474at2759"/>